<sequence>MKISDRMLQVEESPTLGTSNKVKELKAQGMDIISLTVGEPDFQTPQHIRDAAIKAIQDNKVNHYVATPGILPLREAIVAYHETHDGITYETNEVIVTTGAKDALYGLFQTILNPEDEVIIPAPYWVSYTEQVKLAGGIAVIVDSKSENEFKVSVADLEAKRTGKTTAIILNSPNNPTGTIYSQDELEAIGNWAVEHNILIVSDEIYYNLCYNGNEAVSVASISEEIKNQTIVINGVSKSYAMTGWRIGYAMGNKEIISKMTEFAGHSANPAAVSQYAALAALKGPQSVSEEMQQIFEKRLNHFYPLLEKIPGFKLVRPRGAFYIFVNAKEAAEMTGYSSVTEFSLALIEEAKVAVISGDGFGFPDYVRISYTLNEETLTEAATRIEDFIAKKAKD</sequence>
<evidence type="ECO:0000313" key="8">
    <source>
        <dbReference type="EMBL" id="QIK52749.1"/>
    </source>
</evidence>
<dbReference type="CDD" id="cd00609">
    <property type="entry name" value="AAT_like"/>
    <property type="match status" value="1"/>
</dbReference>
<dbReference type="InterPro" id="IPR015421">
    <property type="entry name" value="PyrdxlP-dep_Trfase_major"/>
</dbReference>
<evidence type="ECO:0000313" key="9">
    <source>
        <dbReference type="Proteomes" id="UP000501830"/>
    </source>
</evidence>
<dbReference type="InterPro" id="IPR050596">
    <property type="entry name" value="AspAT/PAT-like"/>
</dbReference>
<dbReference type="EC" id="2.6.1.-" evidence="6"/>
<dbReference type="Proteomes" id="UP000501830">
    <property type="component" value="Chromosome"/>
</dbReference>
<dbReference type="Pfam" id="PF00155">
    <property type="entry name" value="Aminotran_1_2"/>
    <property type="match status" value="1"/>
</dbReference>
<dbReference type="GO" id="GO:0008483">
    <property type="term" value="F:transaminase activity"/>
    <property type="evidence" value="ECO:0007669"/>
    <property type="project" value="UniProtKB-KW"/>
</dbReference>
<keyword evidence="5" id="KW-0663">Pyridoxal phosphate</keyword>
<keyword evidence="4 6" id="KW-0808">Transferase</keyword>
<name>A0A6G7WKI2_9LACT</name>
<dbReference type="PROSITE" id="PS00105">
    <property type="entry name" value="AA_TRANSFER_CLASS_1"/>
    <property type="match status" value="1"/>
</dbReference>
<proteinExistence type="inferred from homology"/>
<evidence type="ECO:0000256" key="4">
    <source>
        <dbReference type="ARBA" id="ARBA00022679"/>
    </source>
</evidence>
<gene>
    <name evidence="8" type="ORF">G7058_11145</name>
</gene>
<evidence type="ECO:0000259" key="7">
    <source>
        <dbReference type="Pfam" id="PF00155"/>
    </source>
</evidence>
<keyword evidence="9" id="KW-1185">Reference proteome</keyword>
<dbReference type="GeneID" id="94553844"/>
<protein>
    <recommendedName>
        <fullName evidence="6">Aminotransferase</fullName>
        <ecNumber evidence="6">2.6.1.-</ecNumber>
    </recommendedName>
</protein>
<evidence type="ECO:0000256" key="6">
    <source>
        <dbReference type="RuleBase" id="RU000481"/>
    </source>
</evidence>
<dbReference type="InterPro" id="IPR015424">
    <property type="entry name" value="PyrdxlP-dep_Trfase"/>
</dbReference>
<feature type="domain" description="Aminotransferase class I/classII large" evidence="7">
    <location>
        <begin position="31"/>
        <end position="385"/>
    </location>
</feature>
<dbReference type="GO" id="GO:0006520">
    <property type="term" value="P:amino acid metabolic process"/>
    <property type="evidence" value="ECO:0007669"/>
    <property type="project" value="InterPro"/>
</dbReference>
<keyword evidence="3 6" id="KW-0032">Aminotransferase</keyword>
<dbReference type="GO" id="GO:0030170">
    <property type="term" value="F:pyridoxal phosphate binding"/>
    <property type="evidence" value="ECO:0007669"/>
    <property type="project" value="InterPro"/>
</dbReference>
<reference evidence="8 9" key="1">
    <citation type="journal article" date="2017" name="Int. J. Syst. Evol. Microbiol.">
        <title>Jeotgalibaca porci sp. nov. and Jeotgalibaca arthritidis sp. nov., isolated from pigs, and emended description of the genus Jeotgalibaca.</title>
        <authorList>
            <person name="Zamora L."/>
            <person name="Perez-Sancho M."/>
            <person name="Dominguez L."/>
            <person name="Fernandez-Garayzabal J.F."/>
            <person name="Vela A.I."/>
        </authorList>
    </citation>
    <scope>NUCLEOTIDE SEQUENCE [LARGE SCALE GENOMIC DNA]</scope>
    <source>
        <strain evidence="8 9">CCUG 69148</strain>
    </source>
</reference>
<dbReference type="AlphaFoldDB" id="A0A6G7WKI2"/>
<dbReference type="EMBL" id="CP049889">
    <property type="protein sequence ID" value="QIK52749.1"/>
    <property type="molecule type" value="Genomic_DNA"/>
</dbReference>
<dbReference type="PRINTS" id="PR00753">
    <property type="entry name" value="ACCSYNTHASE"/>
</dbReference>
<dbReference type="Gene3D" id="3.90.1150.10">
    <property type="entry name" value="Aspartate Aminotransferase, domain 1"/>
    <property type="match status" value="1"/>
</dbReference>
<evidence type="ECO:0000256" key="5">
    <source>
        <dbReference type="ARBA" id="ARBA00022898"/>
    </source>
</evidence>
<dbReference type="FunFam" id="3.40.640.10:FF:000033">
    <property type="entry name" value="Aspartate aminotransferase"/>
    <property type="match status" value="1"/>
</dbReference>
<dbReference type="SUPFAM" id="SSF53383">
    <property type="entry name" value="PLP-dependent transferases"/>
    <property type="match status" value="1"/>
</dbReference>
<dbReference type="PANTHER" id="PTHR46383:SF1">
    <property type="entry name" value="ASPARTATE AMINOTRANSFERASE"/>
    <property type="match status" value="1"/>
</dbReference>
<dbReference type="InterPro" id="IPR004838">
    <property type="entry name" value="NHTrfase_class1_PyrdxlP-BS"/>
</dbReference>
<dbReference type="InterPro" id="IPR004839">
    <property type="entry name" value="Aminotransferase_I/II_large"/>
</dbReference>
<comment type="cofactor">
    <cofactor evidence="1 6">
        <name>pyridoxal 5'-phosphate</name>
        <dbReference type="ChEBI" id="CHEBI:597326"/>
    </cofactor>
</comment>
<accession>A0A6G7WKI2</accession>
<comment type="similarity">
    <text evidence="2 6">Belongs to the class-I pyridoxal-phosphate-dependent aminotransferase family.</text>
</comment>
<dbReference type="RefSeq" id="WP_166063778.1">
    <property type="nucleotide sequence ID" value="NZ_CP049889.1"/>
</dbReference>
<organism evidence="8 9">
    <name type="scientific">Jeotgalibaca porci</name>
    <dbReference type="NCBI Taxonomy" id="1868793"/>
    <lineage>
        <taxon>Bacteria</taxon>
        <taxon>Bacillati</taxon>
        <taxon>Bacillota</taxon>
        <taxon>Bacilli</taxon>
        <taxon>Lactobacillales</taxon>
        <taxon>Carnobacteriaceae</taxon>
        <taxon>Jeotgalibaca</taxon>
    </lineage>
</organism>
<dbReference type="Gene3D" id="3.40.640.10">
    <property type="entry name" value="Type I PLP-dependent aspartate aminotransferase-like (Major domain)"/>
    <property type="match status" value="1"/>
</dbReference>
<evidence type="ECO:0000256" key="3">
    <source>
        <dbReference type="ARBA" id="ARBA00022576"/>
    </source>
</evidence>
<evidence type="ECO:0000256" key="1">
    <source>
        <dbReference type="ARBA" id="ARBA00001933"/>
    </source>
</evidence>
<dbReference type="PANTHER" id="PTHR46383">
    <property type="entry name" value="ASPARTATE AMINOTRANSFERASE"/>
    <property type="match status" value="1"/>
</dbReference>
<evidence type="ECO:0000256" key="2">
    <source>
        <dbReference type="ARBA" id="ARBA00007441"/>
    </source>
</evidence>
<dbReference type="KEGG" id="jpo:G7058_11145"/>
<dbReference type="InterPro" id="IPR015422">
    <property type="entry name" value="PyrdxlP-dep_Trfase_small"/>
</dbReference>